<accession>A0A9N9JB18</accession>
<protein>
    <submittedName>
        <fullName evidence="2">23507_t:CDS:1</fullName>
    </submittedName>
</protein>
<organism evidence="2 3">
    <name type="scientific">Cetraspora pellucida</name>
    <dbReference type="NCBI Taxonomy" id="1433469"/>
    <lineage>
        <taxon>Eukaryota</taxon>
        <taxon>Fungi</taxon>
        <taxon>Fungi incertae sedis</taxon>
        <taxon>Mucoromycota</taxon>
        <taxon>Glomeromycotina</taxon>
        <taxon>Glomeromycetes</taxon>
        <taxon>Diversisporales</taxon>
        <taxon>Gigasporaceae</taxon>
        <taxon>Cetraspora</taxon>
    </lineage>
</organism>
<feature type="non-terminal residue" evidence="2">
    <location>
        <position position="107"/>
    </location>
</feature>
<evidence type="ECO:0000256" key="1">
    <source>
        <dbReference type="SAM" id="Phobius"/>
    </source>
</evidence>
<feature type="transmembrane region" description="Helical" evidence="1">
    <location>
        <begin position="55"/>
        <end position="75"/>
    </location>
</feature>
<keyword evidence="1" id="KW-0812">Transmembrane</keyword>
<feature type="transmembrane region" description="Helical" evidence="1">
    <location>
        <begin position="81"/>
        <end position="106"/>
    </location>
</feature>
<reference evidence="2" key="1">
    <citation type="submission" date="2021-06" db="EMBL/GenBank/DDBJ databases">
        <authorList>
            <person name="Kallberg Y."/>
            <person name="Tangrot J."/>
            <person name="Rosling A."/>
        </authorList>
    </citation>
    <scope>NUCLEOTIDE SEQUENCE</scope>
    <source>
        <strain evidence="2">FL966</strain>
    </source>
</reference>
<keyword evidence="3" id="KW-1185">Reference proteome</keyword>
<evidence type="ECO:0000313" key="2">
    <source>
        <dbReference type="EMBL" id="CAG8772229.1"/>
    </source>
</evidence>
<dbReference type="AlphaFoldDB" id="A0A9N9JB18"/>
<dbReference type="Proteomes" id="UP000789759">
    <property type="component" value="Unassembled WGS sequence"/>
</dbReference>
<keyword evidence="1" id="KW-1133">Transmembrane helix</keyword>
<keyword evidence="1" id="KW-0472">Membrane</keyword>
<gene>
    <name evidence="2" type="ORF">CPELLU_LOCUS15932</name>
</gene>
<name>A0A9N9JB18_9GLOM</name>
<proteinExistence type="predicted"/>
<feature type="transmembrane region" description="Helical" evidence="1">
    <location>
        <begin position="20"/>
        <end position="43"/>
    </location>
</feature>
<evidence type="ECO:0000313" key="3">
    <source>
        <dbReference type="Proteomes" id="UP000789759"/>
    </source>
</evidence>
<comment type="caution">
    <text evidence="2">The sequence shown here is derived from an EMBL/GenBank/DDBJ whole genome shotgun (WGS) entry which is preliminary data.</text>
</comment>
<dbReference type="EMBL" id="CAJVQA010022106">
    <property type="protein sequence ID" value="CAG8772229.1"/>
    <property type="molecule type" value="Genomic_DNA"/>
</dbReference>
<sequence length="107" mass="11668">LTGLPSVNYGESFSFSHGLSASLILPAIMVVSSLVVFLLFSFFRQLWCRSFSFSCGLSASLLLAIMMACIGSFSFSCGLSASFIFLAIIVVLNLLTSLVIFLLLFFW</sequence>